<organism evidence="3 4">
    <name type="scientific">Streptomyces palmae</name>
    <dbReference type="NCBI Taxonomy" id="1701085"/>
    <lineage>
        <taxon>Bacteria</taxon>
        <taxon>Bacillati</taxon>
        <taxon>Actinomycetota</taxon>
        <taxon>Actinomycetes</taxon>
        <taxon>Kitasatosporales</taxon>
        <taxon>Streptomycetaceae</taxon>
        <taxon>Streptomyces</taxon>
    </lineage>
</organism>
<keyword evidence="2" id="KW-0472">Membrane</keyword>
<dbReference type="AlphaFoldDB" id="A0A4Z0GJ90"/>
<proteinExistence type="predicted"/>
<keyword evidence="4" id="KW-1185">Reference proteome</keyword>
<sequence length="146" mass="15310">MYGPGPGFAPQVPPPRSRAAVVVLLRVIFAVLPLLSIGFLSWVSMLRLAIVHRRRLDWGLFWGELVLVVACLVTLEDHFSDSWISDVGMAVLLVTAVAVTAYFLIVDIGRHRTGPAVPGPGALPAPAATLDGSSPGTESGGASVEG</sequence>
<evidence type="ECO:0000256" key="2">
    <source>
        <dbReference type="SAM" id="Phobius"/>
    </source>
</evidence>
<name>A0A4Z0GJ90_9ACTN</name>
<feature type="transmembrane region" description="Helical" evidence="2">
    <location>
        <begin position="56"/>
        <end position="75"/>
    </location>
</feature>
<feature type="transmembrane region" description="Helical" evidence="2">
    <location>
        <begin position="87"/>
        <end position="105"/>
    </location>
</feature>
<gene>
    <name evidence="3" type="ORF">E4099_25840</name>
</gene>
<evidence type="ECO:0000256" key="1">
    <source>
        <dbReference type="SAM" id="MobiDB-lite"/>
    </source>
</evidence>
<dbReference type="Proteomes" id="UP000297948">
    <property type="component" value="Unassembled WGS sequence"/>
</dbReference>
<feature type="transmembrane region" description="Helical" evidence="2">
    <location>
        <begin position="20"/>
        <end position="44"/>
    </location>
</feature>
<feature type="region of interest" description="Disordered" evidence="1">
    <location>
        <begin position="120"/>
        <end position="146"/>
    </location>
</feature>
<feature type="non-terminal residue" evidence="3">
    <location>
        <position position="146"/>
    </location>
</feature>
<reference evidence="3 4" key="1">
    <citation type="submission" date="2019-03" db="EMBL/GenBank/DDBJ databases">
        <authorList>
            <person name="Gonzalez-Pimentel J.L."/>
        </authorList>
    </citation>
    <scope>NUCLEOTIDE SEQUENCE [LARGE SCALE GENOMIC DNA]</scope>
    <source>
        <strain evidence="3 4">JCM 31289</strain>
    </source>
</reference>
<evidence type="ECO:0000313" key="4">
    <source>
        <dbReference type="Proteomes" id="UP000297948"/>
    </source>
</evidence>
<keyword evidence="2" id="KW-0812">Transmembrane</keyword>
<accession>A0A4Z0GJ90</accession>
<comment type="caution">
    <text evidence="3">The sequence shown here is derived from an EMBL/GenBank/DDBJ whole genome shotgun (WGS) entry which is preliminary data.</text>
</comment>
<dbReference type="EMBL" id="SRID01000334">
    <property type="protein sequence ID" value="TGA95246.1"/>
    <property type="molecule type" value="Genomic_DNA"/>
</dbReference>
<evidence type="ECO:0000313" key="3">
    <source>
        <dbReference type="EMBL" id="TGA95246.1"/>
    </source>
</evidence>
<protein>
    <submittedName>
        <fullName evidence="3">Uncharacterized protein</fullName>
    </submittedName>
</protein>
<keyword evidence="2" id="KW-1133">Transmembrane helix</keyword>